<dbReference type="InterPro" id="IPR011009">
    <property type="entry name" value="Kinase-like_dom_sf"/>
</dbReference>
<keyword evidence="2" id="KW-1185">Reference proteome</keyword>
<evidence type="ECO:0008006" key="3">
    <source>
        <dbReference type="Google" id="ProtNLM"/>
    </source>
</evidence>
<dbReference type="Gene3D" id="3.30.200.20">
    <property type="entry name" value="Phosphorylase Kinase, domain 1"/>
    <property type="match status" value="1"/>
</dbReference>
<dbReference type="RefSeq" id="WP_147433693.1">
    <property type="nucleotide sequence ID" value="NZ_QQXL01000008.1"/>
</dbReference>
<dbReference type="EMBL" id="QQXL01000008">
    <property type="protein sequence ID" value="RKW69541.1"/>
    <property type="molecule type" value="Genomic_DNA"/>
</dbReference>
<accession>A0A496PFP8</accession>
<protein>
    <recommendedName>
        <fullName evidence="3">Serine/threonine protein kinase</fullName>
    </recommendedName>
</protein>
<evidence type="ECO:0000313" key="1">
    <source>
        <dbReference type="EMBL" id="RKW69541.1"/>
    </source>
</evidence>
<name>A0A496PFP8_9MICC</name>
<dbReference type="SUPFAM" id="SSF56112">
    <property type="entry name" value="Protein kinase-like (PK-like)"/>
    <property type="match status" value="1"/>
</dbReference>
<organism evidence="1 2">
    <name type="scientific">Galactobacter caseinivorans</name>
    <dbReference type="NCBI Taxonomy" id="2676123"/>
    <lineage>
        <taxon>Bacteria</taxon>
        <taxon>Bacillati</taxon>
        <taxon>Actinomycetota</taxon>
        <taxon>Actinomycetes</taxon>
        <taxon>Micrococcales</taxon>
        <taxon>Micrococcaceae</taxon>
        <taxon>Galactobacter</taxon>
    </lineage>
</organism>
<reference evidence="1 2" key="1">
    <citation type="submission" date="2018-07" db="EMBL/GenBank/DDBJ databases">
        <title>Arthrobacter sp. nov., isolated from raw cow's milk with high bacterial count.</title>
        <authorList>
            <person name="Hahne J."/>
            <person name="Isele D."/>
            <person name="Lipski A."/>
        </authorList>
    </citation>
    <scope>NUCLEOTIDE SEQUENCE [LARGE SCALE GENOMIC DNA]</scope>
    <source>
        <strain evidence="1 2">JZ R-183</strain>
    </source>
</reference>
<gene>
    <name evidence="1" type="ORF">DWQ67_12100</name>
</gene>
<comment type="caution">
    <text evidence="1">The sequence shown here is derived from an EMBL/GenBank/DDBJ whole genome shotgun (WGS) entry which is preliminary data.</text>
</comment>
<evidence type="ECO:0000313" key="2">
    <source>
        <dbReference type="Proteomes" id="UP000273119"/>
    </source>
</evidence>
<proteinExistence type="predicted"/>
<sequence>MELARSGEALGARYRFMERVGSGAVGEVWTVGTGDGRVLAAKLLRTEHTNDPALVERLPVRPPVWLD</sequence>
<dbReference type="Proteomes" id="UP000273119">
    <property type="component" value="Unassembled WGS sequence"/>
</dbReference>
<dbReference type="AlphaFoldDB" id="A0A496PFP8"/>